<gene>
    <name evidence="1" type="ORF">UFOPK3775_00568</name>
</gene>
<sequence length="308" mass="33561">MKSHSSWSVGYRKVSLMEIHMIPELRNPIMVIAFGGWSDAGEASTGLISHLLNTIGSDEKASLIAEIDSEEFYDFQVNRPLILISDSLIRNLTWPGVEIFALPHPQGERDFIVVRGVEPSMKWRAFAAELLDFADDCEVSLVISIGSMLADTPHSREIPVSGTGAHPEIAARLGVEVSRYEGPTGILAVIQDACVKRGVDAVALWAALPHYANGTPSPKAILALLHGLEDFLDITLPQGDLVTAAIEWEANISTLVADDSDLAEYVVTLEESKDSNITAEDNGEALAREVERFLRRQLNVEGDSESQS</sequence>
<dbReference type="Pfam" id="PF09754">
    <property type="entry name" value="PAC2"/>
    <property type="match status" value="1"/>
</dbReference>
<dbReference type="InterPro" id="IPR038389">
    <property type="entry name" value="PSMG2_sf"/>
</dbReference>
<dbReference type="AlphaFoldDB" id="A0A6J5Z0W9"/>
<dbReference type="EMBL" id="CAESAK010000059">
    <property type="protein sequence ID" value="CAB4336251.1"/>
    <property type="molecule type" value="Genomic_DNA"/>
</dbReference>
<dbReference type="Gene3D" id="3.40.50.10900">
    <property type="entry name" value="PAC-like subunit"/>
    <property type="match status" value="1"/>
</dbReference>
<name>A0A6J5Z0W9_9ZZZZ</name>
<protein>
    <submittedName>
        <fullName evidence="1">Unannotated protein</fullName>
    </submittedName>
</protein>
<evidence type="ECO:0000313" key="1">
    <source>
        <dbReference type="EMBL" id="CAB4336251.1"/>
    </source>
</evidence>
<accession>A0A6J5Z0W9</accession>
<reference evidence="1" key="1">
    <citation type="submission" date="2020-05" db="EMBL/GenBank/DDBJ databases">
        <authorList>
            <person name="Chiriac C."/>
            <person name="Salcher M."/>
            <person name="Ghai R."/>
            <person name="Kavagutti S V."/>
        </authorList>
    </citation>
    <scope>NUCLEOTIDE SEQUENCE</scope>
</reference>
<proteinExistence type="predicted"/>
<dbReference type="PIRSF" id="PIRSF028754">
    <property type="entry name" value="UCP028754"/>
    <property type="match status" value="1"/>
</dbReference>
<dbReference type="SUPFAM" id="SSF159659">
    <property type="entry name" value="Cgl1923-like"/>
    <property type="match status" value="1"/>
</dbReference>
<organism evidence="1">
    <name type="scientific">freshwater metagenome</name>
    <dbReference type="NCBI Taxonomy" id="449393"/>
    <lineage>
        <taxon>unclassified sequences</taxon>
        <taxon>metagenomes</taxon>
        <taxon>ecological metagenomes</taxon>
    </lineage>
</organism>
<dbReference type="InterPro" id="IPR008492">
    <property type="entry name" value="Rv2714-like"/>
</dbReference>
<dbReference type="InterPro" id="IPR019151">
    <property type="entry name" value="Proteasome_assmbl_chaperone_2"/>
</dbReference>